<evidence type="ECO:0000313" key="5">
    <source>
        <dbReference type="Proteomes" id="UP001199044"/>
    </source>
</evidence>
<dbReference type="PANTHER" id="PTHR22946">
    <property type="entry name" value="DIENELACTONE HYDROLASE DOMAIN-CONTAINING PROTEIN-RELATED"/>
    <property type="match status" value="1"/>
</dbReference>
<dbReference type="NCBIfam" id="NF003460">
    <property type="entry name" value="PRK05077.1"/>
    <property type="match status" value="1"/>
</dbReference>
<protein>
    <recommendedName>
        <fullName evidence="3">Esterase FrsA</fullName>
        <ecNumber evidence="3">3.1.1.1</ecNumber>
    </recommendedName>
</protein>
<dbReference type="Proteomes" id="UP001199044">
    <property type="component" value="Unassembled WGS sequence"/>
</dbReference>
<dbReference type="InterPro" id="IPR010520">
    <property type="entry name" value="FrsA-like"/>
</dbReference>
<dbReference type="Gene3D" id="3.40.50.1820">
    <property type="entry name" value="alpha/beta hydrolase"/>
    <property type="match status" value="1"/>
</dbReference>
<dbReference type="InterPro" id="IPR043423">
    <property type="entry name" value="FrsA"/>
</dbReference>
<keyword evidence="1 3" id="KW-0719">Serine esterase</keyword>
<comment type="function">
    <text evidence="3">Catalyzes the hydrolysis of esters.</text>
</comment>
<evidence type="ECO:0000256" key="1">
    <source>
        <dbReference type="ARBA" id="ARBA00022487"/>
    </source>
</evidence>
<keyword evidence="5" id="KW-1185">Reference proteome</keyword>
<reference evidence="5" key="1">
    <citation type="submission" date="2023-07" db="EMBL/GenBank/DDBJ databases">
        <title>Molecular identification of indigenous halophilic bacteria isolated from red sea cost, biodegradation of synthetic dyes and assessment of degraded metabolite toxicity.</title>
        <authorList>
            <person name="Chaieb K."/>
            <person name="Altayb H.N."/>
        </authorList>
    </citation>
    <scope>NUCLEOTIDE SEQUENCE [LARGE SCALE GENOMIC DNA]</scope>
    <source>
        <strain evidence="5">K20</strain>
    </source>
</reference>
<proteinExistence type="inferred from homology"/>
<name>A0ABS7YUX5_9VIBR</name>
<keyword evidence="2 3" id="KW-0378">Hydrolase</keyword>
<accession>A0ABS7YUX5</accession>
<dbReference type="InterPro" id="IPR029058">
    <property type="entry name" value="AB_hydrolase_fold"/>
</dbReference>
<dbReference type="SUPFAM" id="SSF53474">
    <property type="entry name" value="alpha/beta-Hydrolases"/>
    <property type="match status" value="1"/>
</dbReference>
<dbReference type="PANTHER" id="PTHR22946:SF4">
    <property type="entry name" value="ESTERASE FRSA"/>
    <property type="match status" value="1"/>
</dbReference>
<organism evidence="4 5">
    <name type="scientific">Vibrio tritonius</name>
    <dbReference type="NCBI Taxonomy" id="1435069"/>
    <lineage>
        <taxon>Bacteria</taxon>
        <taxon>Pseudomonadati</taxon>
        <taxon>Pseudomonadota</taxon>
        <taxon>Gammaproteobacteria</taxon>
        <taxon>Vibrionales</taxon>
        <taxon>Vibrionaceae</taxon>
        <taxon>Vibrio</taxon>
    </lineage>
</organism>
<sequence length="415" mass="47109">MSEERSKNLSETLFKKHKQAKETSILTPYMPSSLEFLEQKKQSEGFAWYRNLRRLQWAWQGVDPVEQEEVLSRIAASKHSRSEDNWLDTVIGYHSGNWAYEWNKLGMRHQQRGRELEGEEGADELFSASLCYSIAGYPHLKNDNLALQAQGLANAAYQEAAKKTGYVIKRLEFPFQNKKIIGHLHLAKTDTPKPVVIVSGGLDILQTDMWRLFRDYLAQRDIAMLTLDMPSIGFSSHWSISENSSLLHQEVLNQLHSLPWVDHRRVGLVGFRFGGNAMARLSFLEPDKIRACVTLGAPIHDVFVSSDKLKKMSKMYLDVLASRLGKKAVDVNSMAGQIMAWSLKVQGFLSSRRTKVPILALGLEGDPVSPHSDNQLLALFSQYGKATQIKSKTISRGYEQALDLAIKWLEDELYR</sequence>
<dbReference type="InterPro" id="IPR050261">
    <property type="entry name" value="FrsA_esterase"/>
</dbReference>
<dbReference type="EC" id="3.1.1.1" evidence="3"/>
<dbReference type="Pfam" id="PF06500">
    <property type="entry name" value="FrsA-like"/>
    <property type="match status" value="1"/>
</dbReference>
<evidence type="ECO:0000313" key="4">
    <source>
        <dbReference type="EMBL" id="MCA2018125.1"/>
    </source>
</evidence>
<comment type="catalytic activity">
    <reaction evidence="3">
        <text>a carboxylic ester + H2O = an alcohol + a carboxylate + H(+)</text>
        <dbReference type="Rhea" id="RHEA:21164"/>
        <dbReference type="ChEBI" id="CHEBI:15377"/>
        <dbReference type="ChEBI" id="CHEBI:15378"/>
        <dbReference type="ChEBI" id="CHEBI:29067"/>
        <dbReference type="ChEBI" id="CHEBI:30879"/>
        <dbReference type="ChEBI" id="CHEBI:33308"/>
        <dbReference type="EC" id="3.1.1.1"/>
    </reaction>
</comment>
<gene>
    <name evidence="3 4" type="primary">frsA</name>
    <name evidence="4" type="ORF">LDJ79_18545</name>
</gene>
<dbReference type="EMBL" id="JAIWIU010000151">
    <property type="protein sequence ID" value="MCA2018125.1"/>
    <property type="molecule type" value="Genomic_DNA"/>
</dbReference>
<comment type="caution">
    <text evidence="4">The sequence shown here is derived from an EMBL/GenBank/DDBJ whole genome shotgun (WGS) entry which is preliminary data.</text>
</comment>
<comment type="similarity">
    <text evidence="3">Belongs to the FrsA family.</text>
</comment>
<evidence type="ECO:0000256" key="3">
    <source>
        <dbReference type="HAMAP-Rule" id="MF_01063"/>
    </source>
</evidence>
<dbReference type="RefSeq" id="WP_068712341.1">
    <property type="nucleotide sequence ID" value="NZ_AP014635.1"/>
</dbReference>
<dbReference type="HAMAP" id="MF_01063">
    <property type="entry name" value="FrsA"/>
    <property type="match status" value="1"/>
</dbReference>
<evidence type="ECO:0000256" key="2">
    <source>
        <dbReference type="ARBA" id="ARBA00022801"/>
    </source>
</evidence>